<organism evidence="7 8">
    <name type="scientific">Candidatus Phytoplasma solani</name>
    <dbReference type="NCBI Taxonomy" id="69896"/>
    <lineage>
        <taxon>Bacteria</taxon>
        <taxon>Bacillati</taxon>
        <taxon>Mycoplasmatota</taxon>
        <taxon>Mollicutes</taxon>
        <taxon>Acholeplasmatales</taxon>
        <taxon>Acholeplasmataceae</taxon>
        <taxon>Candidatus Phytoplasma</taxon>
        <taxon>16SrXII (Stolbur group)</taxon>
    </lineage>
</organism>
<gene>
    <name evidence="7" type="primary">gidB</name>
    <name evidence="6" type="synonym">rsmG</name>
    <name evidence="7" type="ORF">PSSA1_v1c0360</name>
</gene>
<evidence type="ECO:0000313" key="7">
    <source>
        <dbReference type="EMBL" id="RMI89156.1"/>
    </source>
</evidence>
<feature type="binding site" evidence="6">
    <location>
        <position position="73"/>
    </location>
    <ligand>
        <name>S-adenosyl-L-methionine</name>
        <dbReference type="ChEBI" id="CHEBI:59789"/>
    </ligand>
</feature>
<keyword evidence="2 6" id="KW-0698">rRNA processing</keyword>
<dbReference type="STRING" id="69896.S284_04730"/>
<dbReference type="SUPFAM" id="SSF53335">
    <property type="entry name" value="S-adenosyl-L-methionine-dependent methyltransferases"/>
    <property type="match status" value="1"/>
</dbReference>
<dbReference type="AlphaFoldDB" id="A0A421NYR8"/>
<dbReference type="PIRSF" id="PIRSF003078">
    <property type="entry name" value="GidB"/>
    <property type="match status" value="1"/>
</dbReference>
<proteinExistence type="inferred from homology"/>
<dbReference type="PANTHER" id="PTHR31760:SF0">
    <property type="entry name" value="S-ADENOSYL-L-METHIONINE-DEPENDENT METHYLTRANSFERASES SUPERFAMILY PROTEIN"/>
    <property type="match status" value="1"/>
</dbReference>
<dbReference type="GO" id="GO:0070043">
    <property type="term" value="F:rRNA (guanine-N7-)-methyltransferase activity"/>
    <property type="evidence" value="ECO:0007669"/>
    <property type="project" value="UniProtKB-UniRule"/>
</dbReference>
<dbReference type="Gene3D" id="3.40.50.150">
    <property type="entry name" value="Vaccinia Virus protein VP39"/>
    <property type="match status" value="1"/>
</dbReference>
<keyword evidence="8" id="KW-1185">Reference proteome</keyword>
<comment type="subcellular location">
    <subcellularLocation>
        <location evidence="6">Cytoplasm</location>
    </subcellularLocation>
</comment>
<dbReference type="Proteomes" id="UP000283896">
    <property type="component" value="Unassembled WGS sequence"/>
</dbReference>
<dbReference type="OrthoDB" id="9808773at2"/>
<dbReference type="PANTHER" id="PTHR31760">
    <property type="entry name" value="S-ADENOSYL-L-METHIONINE-DEPENDENT METHYLTRANSFERASES SUPERFAMILY PROTEIN"/>
    <property type="match status" value="1"/>
</dbReference>
<evidence type="ECO:0000256" key="5">
    <source>
        <dbReference type="ARBA" id="ARBA00022691"/>
    </source>
</evidence>
<feature type="binding site" evidence="6">
    <location>
        <position position="137"/>
    </location>
    <ligand>
        <name>S-adenosyl-L-methionine</name>
        <dbReference type="ChEBI" id="CHEBI:59789"/>
    </ligand>
</feature>
<sequence length="208" mass="24459">MPHSKLLKNKFNLSQKQTEQFDLYYQFLTQENQKYNLTSLISLTDVYYKHFYDSLILQEVLDFRHINTLGDVGAGAGFPSFPLKIIYPHLKIYIIESSLKKINFLKALAKILSLDDIYFFHQRVQNHHKHYDCIVARALGNLSRILQWCLPLVKKRSYFIAMKGKNFNQELKDSQTVIKEFKITLIKIQQLELPMQLGTRANLLFQAN</sequence>
<dbReference type="InterPro" id="IPR003682">
    <property type="entry name" value="rRNA_ssu_MeTfrase_G"/>
</dbReference>
<evidence type="ECO:0000256" key="2">
    <source>
        <dbReference type="ARBA" id="ARBA00022552"/>
    </source>
</evidence>
<dbReference type="Pfam" id="PF02527">
    <property type="entry name" value="GidB"/>
    <property type="match status" value="1"/>
</dbReference>
<keyword evidence="3 6" id="KW-0489">Methyltransferase</keyword>
<evidence type="ECO:0000256" key="3">
    <source>
        <dbReference type="ARBA" id="ARBA00022603"/>
    </source>
</evidence>
<dbReference type="EC" id="2.1.1.-" evidence="6"/>
<keyword evidence="1 6" id="KW-0963">Cytoplasm</keyword>
<comment type="caution">
    <text evidence="7">The sequence shown here is derived from an EMBL/GenBank/DDBJ whole genome shotgun (WGS) entry which is preliminary data.</text>
</comment>
<accession>A0A421NYR8</accession>
<feature type="binding site" evidence="6">
    <location>
        <begin position="124"/>
        <end position="125"/>
    </location>
    <ligand>
        <name>S-adenosyl-L-methionine</name>
        <dbReference type="ChEBI" id="CHEBI:59789"/>
    </ligand>
</feature>
<dbReference type="NCBIfam" id="TIGR00138">
    <property type="entry name" value="rsmG_gidB"/>
    <property type="match status" value="1"/>
</dbReference>
<reference evidence="8" key="1">
    <citation type="submission" date="2016-11" db="EMBL/GenBank/DDBJ databases">
        <title>Genome sequence of Candidatus Phytoplasma solani strain SA-1.</title>
        <authorList>
            <person name="Haryono M."/>
            <person name="Samarzija I."/>
            <person name="Seruga Music M."/>
            <person name="Hogenhout S."/>
            <person name="Kuo C.-H."/>
        </authorList>
    </citation>
    <scope>NUCLEOTIDE SEQUENCE [LARGE SCALE GENOMIC DNA]</scope>
    <source>
        <strain evidence="8">SA-1</strain>
    </source>
</reference>
<protein>
    <recommendedName>
        <fullName evidence="6">Ribosomal RNA small subunit methyltransferase G</fullName>
        <ecNumber evidence="6">2.1.1.-</ecNumber>
    </recommendedName>
    <alternativeName>
        <fullName evidence="6">16S rRNA 7-methylguanosine methyltransferase</fullName>
        <shortName evidence="6">16S rRNA m7G methyltransferase</shortName>
    </alternativeName>
</protein>
<dbReference type="EMBL" id="MPBG01000001">
    <property type="protein sequence ID" value="RMI89156.1"/>
    <property type="molecule type" value="Genomic_DNA"/>
</dbReference>
<evidence type="ECO:0000256" key="6">
    <source>
        <dbReference type="HAMAP-Rule" id="MF_00074"/>
    </source>
</evidence>
<keyword evidence="4 6" id="KW-0808">Transferase</keyword>
<dbReference type="InterPro" id="IPR029063">
    <property type="entry name" value="SAM-dependent_MTases_sf"/>
</dbReference>
<comment type="similarity">
    <text evidence="6">Belongs to the methyltransferase superfamily. RNA methyltransferase RsmG family.</text>
</comment>
<keyword evidence="5 6" id="KW-0949">S-adenosyl-L-methionine</keyword>
<dbReference type="RefSeq" id="WP_122225304.1">
    <property type="nucleotide sequence ID" value="NC_022588.1"/>
</dbReference>
<dbReference type="GO" id="GO:0005829">
    <property type="term" value="C:cytosol"/>
    <property type="evidence" value="ECO:0007669"/>
    <property type="project" value="TreeGrafter"/>
</dbReference>
<evidence type="ECO:0000313" key="8">
    <source>
        <dbReference type="Proteomes" id="UP000283896"/>
    </source>
</evidence>
<comment type="function">
    <text evidence="6">Specifically methylates the N7 position of a guanine in 16S rRNA.</text>
</comment>
<feature type="binding site" evidence="6">
    <location>
        <begin position="96"/>
        <end position="98"/>
    </location>
    <ligand>
        <name>S-adenosyl-L-methionine</name>
        <dbReference type="ChEBI" id="CHEBI:59789"/>
    </ligand>
</feature>
<feature type="binding site" evidence="6">
    <location>
        <position position="78"/>
    </location>
    <ligand>
        <name>S-adenosyl-L-methionine</name>
        <dbReference type="ChEBI" id="CHEBI:59789"/>
    </ligand>
</feature>
<dbReference type="HAMAP" id="MF_00074">
    <property type="entry name" value="16SrRNA_methyltr_G"/>
    <property type="match status" value="1"/>
</dbReference>
<name>A0A421NYR8_9MOLU</name>
<evidence type="ECO:0000256" key="4">
    <source>
        <dbReference type="ARBA" id="ARBA00022679"/>
    </source>
</evidence>
<evidence type="ECO:0000256" key="1">
    <source>
        <dbReference type="ARBA" id="ARBA00022490"/>
    </source>
</evidence>